<dbReference type="GO" id="GO:0005524">
    <property type="term" value="F:ATP binding"/>
    <property type="evidence" value="ECO:0007669"/>
    <property type="project" value="UniProtKB-KW"/>
</dbReference>
<feature type="non-terminal residue" evidence="8">
    <location>
        <position position="491"/>
    </location>
</feature>
<feature type="non-terminal residue" evidence="8">
    <location>
        <position position="1"/>
    </location>
</feature>
<dbReference type="GO" id="GO:0044550">
    <property type="term" value="P:secondary metabolite biosynthetic process"/>
    <property type="evidence" value="ECO:0007669"/>
    <property type="project" value="TreeGrafter"/>
</dbReference>
<dbReference type="NCBIfam" id="TIGR01733">
    <property type="entry name" value="AA-adenyl-dom"/>
    <property type="match status" value="1"/>
</dbReference>
<dbReference type="SUPFAM" id="SSF56801">
    <property type="entry name" value="Acetyl-CoA synthetase-like"/>
    <property type="match status" value="1"/>
</dbReference>
<evidence type="ECO:0000259" key="7">
    <source>
        <dbReference type="Pfam" id="PF00501"/>
    </source>
</evidence>
<evidence type="ECO:0000313" key="8">
    <source>
        <dbReference type="EMBL" id="PFL45820.1"/>
    </source>
</evidence>
<name>A0A2B0W1N4_BACAN</name>
<accession>A0A2B0W1N4</accession>
<organism evidence="8 9">
    <name type="scientific">Bacillus anthracis</name>
    <name type="common">anthrax bacterium</name>
    <dbReference type="NCBI Taxonomy" id="1392"/>
    <lineage>
        <taxon>Bacteria</taxon>
        <taxon>Bacillati</taxon>
        <taxon>Bacillota</taxon>
        <taxon>Bacilli</taxon>
        <taxon>Bacillales</taxon>
        <taxon>Bacillaceae</taxon>
        <taxon>Bacillus</taxon>
        <taxon>Bacillus cereus group</taxon>
    </lineage>
</organism>
<dbReference type="AlphaFoldDB" id="A0A2B0W1N4"/>
<proteinExistence type="inferred from homology"/>
<protein>
    <submittedName>
        <fullName evidence="8">Non-ribosomal peptide synthetase</fullName>
    </submittedName>
</protein>
<dbReference type="InterPro" id="IPR045851">
    <property type="entry name" value="AMP-bd_C_sf"/>
</dbReference>
<evidence type="ECO:0000256" key="6">
    <source>
        <dbReference type="ARBA" id="ARBA00022840"/>
    </source>
</evidence>
<evidence type="ECO:0000256" key="2">
    <source>
        <dbReference type="ARBA" id="ARBA00006432"/>
    </source>
</evidence>
<comment type="cofactor">
    <cofactor evidence="1">
        <name>pantetheine 4'-phosphate</name>
        <dbReference type="ChEBI" id="CHEBI:47942"/>
    </cofactor>
</comment>
<dbReference type="RefSeq" id="WP_142332925.1">
    <property type="nucleotide sequence ID" value="NZ_NUXH01000246.1"/>
</dbReference>
<dbReference type="InterPro" id="IPR020845">
    <property type="entry name" value="AMP-binding_CS"/>
</dbReference>
<evidence type="ECO:0000256" key="4">
    <source>
        <dbReference type="ARBA" id="ARBA00022553"/>
    </source>
</evidence>
<dbReference type="Proteomes" id="UP000222851">
    <property type="component" value="Unassembled WGS sequence"/>
</dbReference>
<reference evidence="8 9" key="1">
    <citation type="submission" date="2017-09" db="EMBL/GenBank/DDBJ databases">
        <title>Large-scale bioinformatics analysis of Bacillus genomes uncovers conserved roles of natural products in bacterial physiology.</title>
        <authorList>
            <consortium name="Agbiome Team Llc"/>
            <person name="Bleich R.M."/>
            <person name="Grubbs K.J."/>
            <person name="Santa Maria K.C."/>
            <person name="Allen S.E."/>
            <person name="Farag S."/>
            <person name="Shank E.A."/>
            <person name="Bowers A."/>
        </authorList>
    </citation>
    <scope>NUCLEOTIDE SEQUENCE [LARGE SCALE GENOMIC DNA]</scope>
    <source>
        <strain evidence="8 9">AFS081271</strain>
    </source>
</reference>
<dbReference type="Gene3D" id="3.30.559.30">
    <property type="entry name" value="Nonribosomal peptide synthetase, condensation domain"/>
    <property type="match status" value="1"/>
</dbReference>
<dbReference type="PROSITE" id="PS00455">
    <property type="entry name" value="AMP_BINDING"/>
    <property type="match status" value="1"/>
</dbReference>
<dbReference type="GO" id="GO:0031177">
    <property type="term" value="F:phosphopantetheine binding"/>
    <property type="evidence" value="ECO:0007669"/>
    <property type="project" value="TreeGrafter"/>
</dbReference>
<evidence type="ECO:0000256" key="5">
    <source>
        <dbReference type="ARBA" id="ARBA00022741"/>
    </source>
</evidence>
<gene>
    <name evidence="8" type="ORF">COJ30_31480</name>
</gene>
<dbReference type="CDD" id="cd05930">
    <property type="entry name" value="A_NRPS"/>
    <property type="match status" value="1"/>
</dbReference>
<dbReference type="EMBL" id="NUXH01000246">
    <property type="protein sequence ID" value="PFL45820.1"/>
    <property type="molecule type" value="Genomic_DNA"/>
</dbReference>
<sequence length="491" mass="55585">WEYCTDLFKEKTIARMNEQFVQLLKNALKDPQKKLCEIELLTDTEKEKVIYEFNRTHIEYQNDKTIIERFEEQVEKTPDKIAVEYEGESLTYRQLNAKANTIGKNLRDKGVHTESIVGIVTKRSLEMIVGIYGVLKAGGAYLPIDSEYPVERINFMLNDSKAKVLLVGEGNQSIVDHIDASTILVNLTNCEEDQINPVHISQPDSLAYVIYTSGTTGTPKGVMVENRNVMNLSNWQIDEGKYGEDTVVLQNLNYIFDGSVWEIFPVTLSGGKLLIISEIQNKEPRELLTLLEKKQALLVPSMFRMLLEYAEKNGKTDELKQFERLYLGAEPLTSDLIAKYEEITGASIDNINNLYGPTEATVVATSYRFNGKDNREIIPIGKPIANTQIYILNNKSICGIGMPGELCIGGSGVSRGYLNRAELTAEKFVVNPYRPNERIYRTGDLARWNEDGNIEYLGRIDEQVKIRGFRIELGEIEERIRDVEGISDAVV</sequence>
<dbReference type="GO" id="GO:0005829">
    <property type="term" value="C:cytosol"/>
    <property type="evidence" value="ECO:0007669"/>
    <property type="project" value="TreeGrafter"/>
</dbReference>
<dbReference type="Pfam" id="PF00501">
    <property type="entry name" value="AMP-binding"/>
    <property type="match status" value="1"/>
</dbReference>
<feature type="domain" description="AMP-dependent synthetase/ligase" evidence="7">
    <location>
        <begin position="70"/>
        <end position="418"/>
    </location>
</feature>
<dbReference type="Gene3D" id="2.30.38.10">
    <property type="entry name" value="Luciferase, Domain 3"/>
    <property type="match status" value="1"/>
</dbReference>
<keyword evidence="4" id="KW-0597">Phosphoprotein</keyword>
<evidence type="ECO:0000256" key="1">
    <source>
        <dbReference type="ARBA" id="ARBA00001957"/>
    </source>
</evidence>
<dbReference type="FunFam" id="2.30.38.10:FF:000001">
    <property type="entry name" value="Non-ribosomal peptide synthetase PvdI"/>
    <property type="match status" value="1"/>
</dbReference>
<dbReference type="PANTHER" id="PTHR45527:SF1">
    <property type="entry name" value="FATTY ACID SYNTHASE"/>
    <property type="match status" value="1"/>
</dbReference>
<dbReference type="FunFam" id="3.40.50.12780:FF:000012">
    <property type="entry name" value="Non-ribosomal peptide synthetase"/>
    <property type="match status" value="1"/>
</dbReference>
<dbReference type="FunFam" id="3.40.50.980:FF:000001">
    <property type="entry name" value="Non-ribosomal peptide synthetase"/>
    <property type="match status" value="1"/>
</dbReference>
<comment type="caution">
    <text evidence="8">The sequence shown here is derived from an EMBL/GenBank/DDBJ whole genome shotgun (WGS) entry which is preliminary data.</text>
</comment>
<dbReference type="InterPro" id="IPR020459">
    <property type="entry name" value="AMP-binding"/>
</dbReference>
<dbReference type="InterPro" id="IPR000873">
    <property type="entry name" value="AMP-dep_synth/lig_dom"/>
</dbReference>
<dbReference type="Gene3D" id="3.30.300.30">
    <property type="match status" value="1"/>
</dbReference>
<keyword evidence="5" id="KW-0547">Nucleotide-binding</keyword>
<keyword evidence="6" id="KW-0067">ATP-binding</keyword>
<dbReference type="Gene3D" id="3.40.50.980">
    <property type="match status" value="2"/>
</dbReference>
<evidence type="ECO:0000256" key="3">
    <source>
        <dbReference type="ARBA" id="ARBA00022450"/>
    </source>
</evidence>
<keyword evidence="3" id="KW-0596">Phosphopantetheine</keyword>
<dbReference type="GO" id="GO:0043041">
    <property type="term" value="P:amino acid activation for nonribosomal peptide biosynthetic process"/>
    <property type="evidence" value="ECO:0007669"/>
    <property type="project" value="TreeGrafter"/>
</dbReference>
<dbReference type="InterPro" id="IPR010071">
    <property type="entry name" value="AA_adenyl_dom"/>
</dbReference>
<dbReference type="PRINTS" id="PR00154">
    <property type="entry name" value="AMPBINDING"/>
</dbReference>
<evidence type="ECO:0000313" key="9">
    <source>
        <dbReference type="Proteomes" id="UP000222851"/>
    </source>
</evidence>
<comment type="similarity">
    <text evidence="2">Belongs to the ATP-dependent AMP-binding enzyme family.</text>
</comment>
<dbReference type="PANTHER" id="PTHR45527">
    <property type="entry name" value="NONRIBOSOMAL PEPTIDE SYNTHETASE"/>
    <property type="match status" value="1"/>
</dbReference>